<evidence type="ECO:0000313" key="1">
    <source>
        <dbReference type="EMBL" id="GAH66470.1"/>
    </source>
</evidence>
<feature type="non-terminal residue" evidence="1">
    <location>
        <position position="1"/>
    </location>
</feature>
<reference evidence="1" key="1">
    <citation type="journal article" date="2014" name="Front. Microbiol.">
        <title>High frequency of phylogenetically diverse reductive dehalogenase-homologous genes in deep subseafloor sedimentary metagenomes.</title>
        <authorList>
            <person name="Kawai M."/>
            <person name="Futagami T."/>
            <person name="Toyoda A."/>
            <person name="Takaki Y."/>
            <person name="Nishi S."/>
            <person name="Hori S."/>
            <person name="Arai W."/>
            <person name="Tsubouchi T."/>
            <person name="Morono Y."/>
            <person name="Uchiyama I."/>
            <person name="Ito T."/>
            <person name="Fujiyama A."/>
            <person name="Inagaki F."/>
            <person name="Takami H."/>
        </authorList>
    </citation>
    <scope>NUCLEOTIDE SEQUENCE</scope>
    <source>
        <strain evidence="1">Expedition CK06-06</strain>
    </source>
</reference>
<name>X1IB42_9ZZZZ</name>
<dbReference type="EMBL" id="BARU01026758">
    <property type="protein sequence ID" value="GAH66470.1"/>
    <property type="molecule type" value="Genomic_DNA"/>
</dbReference>
<comment type="caution">
    <text evidence="1">The sequence shown here is derived from an EMBL/GenBank/DDBJ whole genome shotgun (WGS) entry which is preliminary data.</text>
</comment>
<accession>X1IB42</accession>
<gene>
    <name evidence="1" type="ORF">S03H2_42948</name>
</gene>
<organism evidence="1">
    <name type="scientific">marine sediment metagenome</name>
    <dbReference type="NCBI Taxonomy" id="412755"/>
    <lineage>
        <taxon>unclassified sequences</taxon>
        <taxon>metagenomes</taxon>
        <taxon>ecological metagenomes</taxon>
    </lineage>
</organism>
<dbReference type="AlphaFoldDB" id="X1IB42"/>
<sequence>WIVEHDCRIVTVDIDNTGDIGAVFDSLIIPPLSAGSTKIQLGGILHVSGNIFAVYFSDFNALPREAVFLKTFDVDVAGNIGAVIDSLEVGFCAPIYGLEMSQLSGSLYVLAYEDNIGNGTLKTTTIDSDGTIGAVTDTLEFDTNIAGRRPGMLSITTSILVIAYTADTNHGVLTTVGPAVILATVTTEPETGL</sequence>
<proteinExistence type="predicted"/>
<protein>
    <submittedName>
        <fullName evidence="1">Uncharacterized protein</fullName>
    </submittedName>
</protein>